<dbReference type="Gene3D" id="1.10.10.10">
    <property type="entry name" value="Winged helix-like DNA-binding domain superfamily/Winged helix DNA-binding domain"/>
    <property type="match status" value="1"/>
</dbReference>
<dbReference type="PRINTS" id="PR00778">
    <property type="entry name" value="HTHARSR"/>
</dbReference>
<dbReference type="PANTHER" id="PTHR43132">
    <property type="entry name" value="ARSENICAL RESISTANCE OPERON REPRESSOR ARSR-RELATED"/>
    <property type="match status" value="1"/>
</dbReference>
<dbReference type="NCBIfam" id="NF033788">
    <property type="entry name" value="HTH_metalloreg"/>
    <property type="match status" value="1"/>
</dbReference>
<dbReference type="STRING" id="52.CMC5_003060"/>
<sequence length="159" mass="17455">MTLQRVDQVKRTSSTDPHSEPLSELETAASRREESDPAAPCGGEPHGAPPPSSFGKVAFQRAAALFRALGDVERLKLLESLAQREVCVTELAEASRARMPTVSQRLRVLRAEGLVVQRRDGKHIFYALADQHVVELVRNALQHASELRSPPADDDDDPV</sequence>
<dbReference type="Pfam" id="PF01022">
    <property type="entry name" value="HTH_5"/>
    <property type="match status" value="1"/>
</dbReference>
<dbReference type="InterPro" id="IPR001845">
    <property type="entry name" value="HTH_ArsR_DNA-bd_dom"/>
</dbReference>
<evidence type="ECO:0000313" key="7">
    <source>
        <dbReference type="Proteomes" id="UP000067626"/>
    </source>
</evidence>
<dbReference type="GO" id="GO:0003700">
    <property type="term" value="F:DNA-binding transcription factor activity"/>
    <property type="evidence" value="ECO:0007669"/>
    <property type="project" value="InterPro"/>
</dbReference>
<feature type="compositionally biased region" description="Polar residues" evidence="4">
    <location>
        <begin position="1"/>
        <end position="16"/>
    </location>
</feature>
<evidence type="ECO:0000256" key="4">
    <source>
        <dbReference type="SAM" id="MobiDB-lite"/>
    </source>
</evidence>
<protein>
    <recommendedName>
        <fullName evidence="5">HTH arsR-type domain-containing protein</fullName>
    </recommendedName>
</protein>
<gene>
    <name evidence="6" type="ORF">CMC5_003060</name>
</gene>
<dbReference type="GO" id="GO:0003677">
    <property type="term" value="F:DNA binding"/>
    <property type="evidence" value="ECO:0007669"/>
    <property type="project" value="UniProtKB-KW"/>
</dbReference>
<keyword evidence="7" id="KW-1185">Reference proteome</keyword>
<evidence type="ECO:0000256" key="3">
    <source>
        <dbReference type="ARBA" id="ARBA00023163"/>
    </source>
</evidence>
<dbReference type="AlphaFoldDB" id="A0A0K1E683"/>
<evidence type="ECO:0000259" key="5">
    <source>
        <dbReference type="PROSITE" id="PS50987"/>
    </source>
</evidence>
<dbReference type="KEGG" id="ccro:CMC5_003060"/>
<keyword evidence="1" id="KW-0805">Transcription regulation</keyword>
<accession>A0A0K1E683</accession>
<evidence type="ECO:0000256" key="2">
    <source>
        <dbReference type="ARBA" id="ARBA00023125"/>
    </source>
</evidence>
<keyword evidence="2" id="KW-0238">DNA-binding</keyword>
<feature type="domain" description="HTH arsR-type" evidence="5">
    <location>
        <begin position="54"/>
        <end position="148"/>
    </location>
</feature>
<organism evidence="6 7">
    <name type="scientific">Chondromyces crocatus</name>
    <dbReference type="NCBI Taxonomy" id="52"/>
    <lineage>
        <taxon>Bacteria</taxon>
        <taxon>Pseudomonadati</taxon>
        <taxon>Myxococcota</taxon>
        <taxon>Polyangia</taxon>
        <taxon>Polyangiales</taxon>
        <taxon>Polyangiaceae</taxon>
        <taxon>Chondromyces</taxon>
    </lineage>
</organism>
<dbReference type="PROSITE" id="PS50987">
    <property type="entry name" value="HTH_ARSR_2"/>
    <property type="match status" value="1"/>
</dbReference>
<keyword evidence="3" id="KW-0804">Transcription</keyword>
<dbReference type="PANTHER" id="PTHR43132:SF8">
    <property type="entry name" value="HTH-TYPE TRANSCRIPTIONAL REGULATOR KMTR"/>
    <property type="match status" value="1"/>
</dbReference>
<dbReference type="EMBL" id="CP012159">
    <property type="protein sequence ID" value="AKT36192.1"/>
    <property type="molecule type" value="Genomic_DNA"/>
</dbReference>
<dbReference type="CDD" id="cd00090">
    <property type="entry name" value="HTH_ARSR"/>
    <property type="match status" value="1"/>
</dbReference>
<evidence type="ECO:0000256" key="1">
    <source>
        <dbReference type="ARBA" id="ARBA00023015"/>
    </source>
</evidence>
<dbReference type="InterPro" id="IPR051011">
    <property type="entry name" value="Metal_resp_trans_reg"/>
</dbReference>
<dbReference type="InterPro" id="IPR036390">
    <property type="entry name" value="WH_DNA-bd_sf"/>
</dbReference>
<reference evidence="6 7" key="1">
    <citation type="submission" date="2015-07" db="EMBL/GenBank/DDBJ databases">
        <title>Genome analysis of myxobacterium Chondromyces crocatus Cm c5 reveals a high potential for natural compound synthesis and the genetic basis for the loss of fruiting body formation.</title>
        <authorList>
            <person name="Zaburannyi N."/>
            <person name="Bunk B."/>
            <person name="Maier J."/>
            <person name="Overmann J."/>
            <person name="Mueller R."/>
        </authorList>
    </citation>
    <scope>NUCLEOTIDE SEQUENCE [LARGE SCALE GENOMIC DNA]</scope>
    <source>
        <strain evidence="6 7">Cm c5</strain>
    </source>
</reference>
<dbReference type="Proteomes" id="UP000067626">
    <property type="component" value="Chromosome"/>
</dbReference>
<dbReference type="InterPro" id="IPR036388">
    <property type="entry name" value="WH-like_DNA-bd_sf"/>
</dbReference>
<proteinExistence type="predicted"/>
<dbReference type="InterPro" id="IPR011991">
    <property type="entry name" value="ArsR-like_HTH"/>
</dbReference>
<dbReference type="SUPFAM" id="SSF46785">
    <property type="entry name" value="Winged helix' DNA-binding domain"/>
    <property type="match status" value="1"/>
</dbReference>
<dbReference type="SMART" id="SM00418">
    <property type="entry name" value="HTH_ARSR"/>
    <property type="match status" value="1"/>
</dbReference>
<name>A0A0K1E683_CHOCO</name>
<feature type="region of interest" description="Disordered" evidence="4">
    <location>
        <begin position="1"/>
        <end position="54"/>
    </location>
</feature>
<evidence type="ECO:0000313" key="6">
    <source>
        <dbReference type="EMBL" id="AKT36192.1"/>
    </source>
</evidence>